<protein>
    <recommendedName>
        <fullName evidence="3">DUF4405 domain-containing protein</fullName>
    </recommendedName>
</protein>
<reference evidence="2" key="1">
    <citation type="submission" date="2019-11" db="EMBL/GenBank/DDBJ databases">
        <authorList>
            <person name="Feng L."/>
        </authorList>
    </citation>
    <scope>NUCLEOTIDE SEQUENCE</scope>
    <source>
        <strain evidence="2">CUreolyticusLFYP111</strain>
    </source>
</reference>
<name>A0A6N2R322_9BACT</name>
<feature type="transmembrane region" description="Helical" evidence="1">
    <location>
        <begin position="40"/>
        <end position="58"/>
    </location>
</feature>
<feature type="transmembrane region" description="Helical" evidence="1">
    <location>
        <begin position="70"/>
        <end position="88"/>
    </location>
</feature>
<evidence type="ECO:0000313" key="2">
    <source>
        <dbReference type="EMBL" id="VYS74868.1"/>
    </source>
</evidence>
<keyword evidence="1" id="KW-0812">Transmembrane</keyword>
<feature type="transmembrane region" description="Helical" evidence="1">
    <location>
        <begin position="7"/>
        <end position="28"/>
    </location>
</feature>
<evidence type="ECO:0008006" key="3">
    <source>
        <dbReference type="Google" id="ProtNLM"/>
    </source>
</evidence>
<proteinExistence type="predicted"/>
<dbReference type="EMBL" id="CACRSK010000001">
    <property type="protein sequence ID" value="VYS74868.1"/>
    <property type="molecule type" value="Genomic_DNA"/>
</dbReference>
<accession>A0A6N2R322</accession>
<dbReference type="AlphaFoldDB" id="A0A6N2R322"/>
<keyword evidence="1" id="KW-1133">Transmembrane helix</keyword>
<gene>
    <name evidence="2" type="ORF">CULFYP111_00167</name>
</gene>
<keyword evidence="1" id="KW-0472">Membrane</keyword>
<organism evidence="2">
    <name type="scientific">Campylobacter ureolyticus</name>
    <dbReference type="NCBI Taxonomy" id="827"/>
    <lineage>
        <taxon>Bacteria</taxon>
        <taxon>Pseudomonadati</taxon>
        <taxon>Campylobacterota</taxon>
        <taxon>Epsilonproteobacteria</taxon>
        <taxon>Campylobacterales</taxon>
        <taxon>Campylobacteraceae</taxon>
        <taxon>Campylobacter</taxon>
    </lineage>
</organism>
<evidence type="ECO:0000256" key="1">
    <source>
        <dbReference type="SAM" id="Phobius"/>
    </source>
</evidence>
<dbReference type="RefSeq" id="WP_156846690.1">
    <property type="nucleotide sequence ID" value="NZ_CACRSK010000001.1"/>
</dbReference>
<sequence>MKIKQKFATPIALWSFLIVGLSGVLMFIDLKTKNLVLIHEYVGLILILGIFLHSIANLKPFKSYFTKEKGVVFGAIFIAICVIFYLFYPQPKNMKKGKILNDVLQTSLNKSVNDTLFYFDINNNSFSKFCSKNSFDCSNLDMSLKEFAIKNSKKPKELAVEIFTLK</sequence>